<evidence type="ECO:0000259" key="2">
    <source>
        <dbReference type="Pfam" id="PF17109"/>
    </source>
</evidence>
<dbReference type="InterPro" id="IPR031350">
    <property type="entry name" value="Goodbye_dom"/>
</dbReference>
<dbReference type="Pfam" id="PF17109">
    <property type="entry name" value="Goodbye"/>
    <property type="match status" value="1"/>
</dbReference>
<dbReference type="PANTHER" id="PTHR10039:SF17">
    <property type="entry name" value="FUNGAL STAND N-TERMINAL GOODBYE DOMAIN-CONTAINING PROTEIN-RELATED"/>
    <property type="match status" value="1"/>
</dbReference>
<dbReference type="PANTHER" id="PTHR10039">
    <property type="entry name" value="AMELOGENIN"/>
    <property type="match status" value="1"/>
</dbReference>
<dbReference type="Proteomes" id="UP001281614">
    <property type="component" value="Unassembled WGS sequence"/>
</dbReference>
<feature type="domain" description="Nephrocystin 3-like N-terminal" evidence="3">
    <location>
        <begin position="286"/>
        <end position="425"/>
    </location>
</feature>
<dbReference type="AlphaFoldDB" id="A0AAE0D4V8"/>
<accession>A0AAE0D4V8</accession>
<keyword evidence="1" id="KW-0677">Repeat</keyword>
<feature type="domain" description="Fungal STAND N-terminal Goodbye" evidence="2">
    <location>
        <begin position="17"/>
        <end position="133"/>
    </location>
</feature>
<gene>
    <name evidence="4" type="ORF">CKAH01_05914</name>
</gene>
<name>A0AAE0D4V8_COLKA</name>
<evidence type="ECO:0000259" key="3">
    <source>
        <dbReference type="Pfam" id="PF24883"/>
    </source>
</evidence>
<sequence length="518" mass="56699">MASDIKLSTQDDLDVVWLQVVSEFEKETGSKLQPANGAALSASDVVAGIDPHKHVPVGTKNKAIRITQSILSCVQVFSGFVASAASGVFGPSQQCFSALNHVITTTQKYSEVFEDLTTLLERVSVLLETLSNYLDEGDAEVKLDKRLRPNVYRVLEHFLVILTLTTRLAKRREKARLFGKLLIAGDDGGVTAALATLETRVVDVTRVQITTIGKDLSVAARGLRDMQGDIDAILKYDEENSVALKSLAATESSRASAEAIRSWLNLEDTQSWRHQHARLTERCVRGTGSWLFANENFVQWKDASSTGTIAVVITGKANRGKSRLTSAVIDHLRDSMEKTGGPVYPLAYHYLQDTAQGPSSISLALKSIVWQLGQLERGYYTFLSKACADGVGLPDAVAVWRKLLSGYTPSKQTTFFVLLDGLDKSVAEILQIIVGEATRQSEASTYEASIHEGSTPSHLQIRLFLSGSPEATSLLEDSTTVHKIALDPDFVKGKMVANTDDVQELIRKRLGSMRIFRQ</sequence>
<evidence type="ECO:0000256" key="1">
    <source>
        <dbReference type="ARBA" id="ARBA00022737"/>
    </source>
</evidence>
<reference evidence="4" key="1">
    <citation type="submission" date="2023-02" db="EMBL/GenBank/DDBJ databases">
        <title>Colletotrichum kahawae CIFC_Que2 genome sequencing and assembly.</title>
        <authorList>
            <person name="Baroncelli R."/>
        </authorList>
    </citation>
    <scope>NUCLEOTIDE SEQUENCE</scope>
    <source>
        <strain evidence="4">CIFC_Que2</strain>
    </source>
</reference>
<organism evidence="4 5">
    <name type="scientific">Colletotrichum kahawae</name>
    <name type="common">Coffee berry disease fungus</name>
    <dbReference type="NCBI Taxonomy" id="34407"/>
    <lineage>
        <taxon>Eukaryota</taxon>
        <taxon>Fungi</taxon>
        <taxon>Dikarya</taxon>
        <taxon>Ascomycota</taxon>
        <taxon>Pezizomycotina</taxon>
        <taxon>Sordariomycetes</taxon>
        <taxon>Hypocreomycetidae</taxon>
        <taxon>Glomerellales</taxon>
        <taxon>Glomerellaceae</taxon>
        <taxon>Colletotrichum</taxon>
        <taxon>Colletotrichum gloeosporioides species complex</taxon>
    </lineage>
</organism>
<dbReference type="Pfam" id="PF24883">
    <property type="entry name" value="NPHP3_N"/>
    <property type="match status" value="1"/>
</dbReference>
<dbReference type="EMBL" id="VYYT01000223">
    <property type="protein sequence ID" value="KAK2754900.1"/>
    <property type="molecule type" value="Genomic_DNA"/>
</dbReference>
<dbReference type="InterPro" id="IPR056884">
    <property type="entry name" value="NPHP3-like_N"/>
</dbReference>
<evidence type="ECO:0000313" key="4">
    <source>
        <dbReference type="EMBL" id="KAK2754900.1"/>
    </source>
</evidence>
<keyword evidence="5" id="KW-1185">Reference proteome</keyword>
<proteinExistence type="predicted"/>
<comment type="caution">
    <text evidence="4">The sequence shown here is derived from an EMBL/GenBank/DDBJ whole genome shotgun (WGS) entry which is preliminary data.</text>
</comment>
<evidence type="ECO:0000313" key="5">
    <source>
        <dbReference type="Proteomes" id="UP001281614"/>
    </source>
</evidence>
<protein>
    <submittedName>
        <fullName evidence="4">Neutral amino acid permease</fullName>
    </submittedName>
</protein>